<evidence type="ECO:0000256" key="1">
    <source>
        <dbReference type="ARBA" id="ARBA00001933"/>
    </source>
</evidence>
<dbReference type="InterPro" id="IPR036052">
    <property type="entry name" value="TrpB-like_PALP_sf"/>
</dbReference>
<dbReference type="InterPro" id="IPR037158">
    <property type="entry name" value="Thr_synth_N_sf"/>
</dbReference>
<feature type="domain" description="Threonine synthase N-terminal" evidence="7">
    <location>
        <begin position="2"/>
        <end position="79"/>
    </location>
</feature>
<dbReference type="Proteomes" id="UP000295064">
    <property type="component" value="Unassembled WGS sequence"/>
</dbReference>
<gene>
    <name evidence="8" type="ORF">DFR79_14312</name>
</gene>
<reference evidence="8 9" key="1">
    <citation type="submission" date="2019-03" db="EMBL/GenBank/DDBJ databases">
        <title>Subsurface microbial communities from deep shales in Ohio and West Virginia, USA.</title>
        <authorList>
            <person name="Wrighton K."/>
        </authorList>
    </citation>
    <scope>NUCLEOTIDE SEQUENCE [LARGE SCALE GENOMIC DNA]</scope>
    <source>
        <strain evidence="8 9">MA284_T2</strain>
    </source>
</reference>
<comment type="similarity">
    <text evidence="2">Belongs to the threonine synthase family.</text>
</comment>
<dbReference type="EMBL" id="SNWX01000043">
    <property type="protein sequence ID" value="TDO72696.1"/>
    <property type="molecule type" value="Genomic_DNA"/>
</dbReference>
<dbReference type="RefSeq" id="WP_133516345.1">
    <property type="nucleotide sequence ID" value="NZ_SNWX01000043.1"/>
</dbReference>
<comment type="cofactor">
    <cofactor evidence="1 5">
        <name>pyridoxal 5'-phosphate</name>
        <dbReference type="ChEBI" id="CHEBI:597326"/>
    </cofactor>
</comment>
<dbReference type="Gene3D" id="3.40.50.1100">
    <property type="match status" value="2"/>
</dbReference>
<evidence type="ECO:0000256" key="3">
    <source>
        <dbReference type="ARBA" id="ARBA00022898"/>
    </source>
</evidence>
<evidence type="ECO:0000259" key="6">
    <source>
        <dbReference type="Pfam" id="PF00291"/>
    </source>
</evidence>
<accession>A0A4R6LAQ0</accession>
<feature type="modified residue" description="N6-(pyridoxal phosphate)lysine" evidence="5">
    <location>
        <position position="113"/>
    </location>
</feature>
<evidence type="ECO:0000256" key="4">
    <source>
        <dbReference type="NCBIfam" id="TIGR00260"/>
    </source>
</evidence>
<dbReference type="InterPro" id="IPR004450">
    <property type="entry name" value="Thr_synthase-like"/>
</dbReference>
<dbReference type="Pfam" id="PF14821">
    <property type="entry name" value="Thr_synth_N"/>
    <property type="match status" value="1"/>
</dbReference>
<comment type="caution">
    <text evidence="8">The sequence shown here is derived from an EMBL/GenBank/DDBJ whole genome shotgun (WGS) entry which is preliminary data.</text>
</comment>
<dbReference type="NCBIfam" id="TIGR00260">
    <property type="entry name" value="thrC"/>
    <property type="match status" value="1"/>
</dbReference>
<dbReference type="Pfam" id="PF24857">
    <property type="entry name" value="THR4_C"/>
    <property type="match status" value="1"/>
</dbReference>
<keyword evidence="3 5" id="KW-0663">Pyridoxal phosphate</keyword>
<dbReference type="GO" id="GO:0009088">
    <property type="term" value="P:threonine biosynthetic process"/>
    <property type="evidence" value="ECO:0007669"/>
    <property type="project" value="UniProtKB-UniRule"/>
</dbReference>
<name>A0A4R6LAQ0_9FIRM</name>
<dbReference type="GO" id="GO:0005737">
    <property type="term" value="C:cytoplasm"/>
    <property type="evidence" value="ECO:0007669"/>
    <property type="project" value="TreeGrafter"/>
</dbReference>
<sequence>MEYISTRGNYKSVNSAEAISLGMVPEGGLFVPEEIPKLELAEIMEMKDQSYQELAVWIFNKFLSDFSESEIEESVKAAYQKESFPRSEKTPLIKLDQNTYILELWHGPTAAFKDMALQILPQLLVRAVKNLEVEKEIVILVATSGDTGKAALEGFKDVEGVKIIVFYPEDGVSRVQEDQMKTTGGSNTEVVSLKGNFDDCQTAVKNIFADKEFRAKMEANNFQFSSANSINWGRLLPQIVYYFKAYFEIVKENQVKAGNKINIAVPTGNFGNILAAYYAYRMGLPVNKFICASNDNKVLTDFLETGIYNIEREFKKTISPSMDILISSNLERFLFEVTDHDSSKIKEWYQKLKSENKFVIDQQTKAKIQHLFSGHYSTETEAKAVIKTTFNNFNYLLDPHTAVGVDSLNKYRQQNKDQTTAVIASTANPYKFSRAVLESLKEEKIEQDEYRIIEELNDLTAAKVHRGLRGLENMESKHQHSCDKNSVKEKVAEILKLSN</sequence>
<dbReference type="GO" id="GO:0004795">
    <property type="term" value="F:threonine synthase activity"/>
    <property type="evidence" value="ECO:0007669"/>
    <property type="project" value="UniProtKB-UniRule"/>
</dbReference>
<dbReference type="InterPro" id="IPR001926">
    <property type="entry name" value="TrpB-like_PALP"/>
</dbReference>
<evidence type="ECO:0000313" key="8">
    <source>
        <dbReference type="EMBL" id="TDO72696.1"/>
    </source>
</evidence>
<dbReference type="PANTHER" id="PTHR43515:SF1">
    <property type="entry name" value="THREONINE SYNTHASE-LIKE 1"/>
    <property type="match status" value="1"/>
</dbReference>
<dbReference type="Gene3D" id="3.90.1380.10">
    <property type="entry name" value="Threonine synthase, N-terminal domain"/>
    <property type="match status" value="1"/>
</dbReference>
<proteinExistence type="inferred from homology"/>
<dbReference type="PANTHER" id="PTHR43515">
    <property type="entry name" value="THREONINE SYNTHASE-LIKE 1"/>
    <property type="match status" value="1"/>
</dbReference>
<dbReference type="SUPFAM" id="SSF53686">
    <property type="entry name" value="Tryptophan synthase beta subunit-like PLP-dependent enzymes"/>
    <property type="match status" value="1"/>
</dbReference>
<dbReference type="Pfam" id="PF00291">
    <property type="entry name" value="PALP"/>
    <property type="match status" value="1"/>
</dbReference>
<dbReference type="InterPro" id="IPR029144">
    <property type="entry name" value="Thr_synth_N"/>
</dbReference>
<evidence type="ECO:0000256" key="2">
    <source>
        <dbReference type="ARBA" id="ARBA00005517"/>
    </source>
</evidence>
<dbReference type="AlphaFoldDB" id="A0A4R6LAQ0"/>
<evidence type="ECO:0000313" key="9">
    <source>
        <dbReference type="Proteomes" id="UP000295064"/>
    </source>
</evidence>
<evidence type="ECO:0000256" key="5">
    <source>
        <dbReference type="PIRSR" id="PIRSR604450-51"/>
    </source>
</evidence>
<dbReference type="EC" id="4.2.3.1" evidence="4"/>
<evidence type="ECO:0000259" key="7">
    <source>
        <dbReference type="Pfam" id="PF14821"/>
    </source>
</evidence>
<dbReference type="CDD" id="cd01560">
    <property type="entry name" value="Thr-synth_2"/>
    <property type="match status" value="1"/>
</dbReference>
<dbReference type="OrthoDB" id="9763107at2"/>
<protein>
    <recommendedName>
        <fullName evidence="4">Threonine synthase</fullName>
        <ecNumber evidence="4">4.2.3.1</ecNumber>
    </recommendedName>
</protein>
<organism evidence="8 9">
    <name type="scientific">Halanaerobium saccharolyticum</name>
    <dbReference type="NCBI Taxonomy" id="43595"/>
    <lineage>
        <taxon>Bacteria</taxon>
        <taxon>Bacillati</taxon>
        <taxon>Bacillota</taxon>
        <taxon>Clostridia</taxon>
        <taxon>Halanaerobiales</taxon>
        <taxon>Halanaerobiaceae</taxon>
        <taxon>Halanaerobium</taxon>
    </lineage>
</organism>
<feature type="domain" description="Tryptophan synthase beta chain-like PALP" evidence="6">
    <location>
        <begin position="89"/>
        <end position="365"/>
    </location>
</feature>